<gene>
    <name evidence="9" type="ORF">DILT_LOCUS1847</name>
</gene>
<keyword evidence="5" id="KW-0547">Nucleotide-binding</keyword>
<evidence type="ECO:0000256" key="2">
    <source>
        <dbReference type="ARBA" id="ARBA00008389"/>
    </source>
</evidence>
<dbReference type="GO" id="GO:0005737">
    <property type="term" value="C:cytoplasm"/>
    <property type="evidence" value="ECO:0007669"/>
    <property type="project" value="InterPro"/>
</dbReference>
<keyword evidence="10" id="KW-1185">Reference proteome</keyword>
<keyword evidence="8" id="KW-0546">Nucleotide metabolism</keyword>
<keyword evidence="7" id="KW-0460">Magnesium</keyword>
<keyword evidence="4" id="KW-0479">Metal-binding</keyword>
<dbReference type="GO" id="GO:0008253">
    <property type="term" value="F:5'-nucleotidase activity"/>
    <property type="evidence" value="ECO:0007669"/>
    <property type="project" value="UniProtKB-EC"/>
</dbReference>
<evidence type="ECO:0000256" key="8">
    <source>
        <dbReference type="ARBA" id="ARBA00023080"/>
    </source>
</evidence>
<evidence type="ECO:0000256" key="5">
    <source>
        <dbReference type="ARBA" id="ARBA00022741"/>
    </source>
</evidence>
<proteinExistence type="inferred from homology"/>
<evidence type="ECO:0000256" key="1">
    <source>
        <dbReference type="ARBA" id="ARBA00000815"/>
    </source>
</evidence>
<dbReference type="GO" id="GO:0000166">
    <property type="term" value="F:nucleotide binding"/>
    <property type="evidence" value="ECO:0007669"/>
    <property type="project" value="UniProtKB-KW"/>
</dbReference>
<comment type="similarity">
    <text evidence="2">Belongs to the pyrimidine 5'-nucleotidase family.</text>
</comment>
<dbReference type="GO" id="GO:0009117">
    <property type="term" value="P:nucleotide metabolic process"/>
    <property type="evidence" value="ECO:0007669"/>
    <property type="project" value="UniProtKB-KW"/>
</dbReference>
<reference evidence="9 10" key="1">
    <citation type="submission" date="2018-11" db="EMBL/GenBank/DDBJ databases">
        <authorList>
            <consortium name="Pathogen Informatics"/>
        </authorList>
    </citation>
    <scope>NUCLEOTIDE SEQUENCE [LARGE SCALE GENOMIC DNA]</scope>
</reference>
<dbReference type="AlphaFoldDB" id="A0A3P6R768"/>
<evidence type="ECO:0000256" key="3">
    <source>
        <dbReference type="ARBA" id="ARBA00012643"/>
    </source>
</evidence>
<comment type="catalytic activity">
    <reaction evidence="1">
        <text>a ribonucleoside 5'-phosphate + H2O = a ribonucleoside + phosphate</text>
        <dbReference type="Rhea" id="RHEA:12484"/>
        <dbReference type="ChEBI" id="CHEBI:15377"/>
        <dbReference type="ChEBI" id="CHEBI:18254"/>
        <dbReference type="ChEBI" id="CHEBI:43474"/>
        <dbReference type="ChEBI" id="CHEBI:58043"/>
        <dbReference type="EC" id="3.1.3.5"/>
    </reaction>
</comment>
<dbReference type="Proteomes" id="UP000281553">
    <property type="component" value="Unassembled WGS sequence"/>
</dbReference>
<dbReference type="PANTHER" id="PTHR13045:SF0">
    <property type="entry name" value="7-METHYLGUANOSINE PHOSPHATE-SPECIFIC 5'-NUCLEOTIDASE"/>
    <property type="match status" value="1"/>
</dbReference>
<name>A0A3P6R768_DIBLA</name>
<evidence type="ECO:0000256" key="4">
    <source>
        <dbReference type="ARBA" id="ARBA00022723"/>
    </source>
</evidence>
<sequence length="110" mass="12738">MGKNNLQVISDFDWTMSKFYNKGDRTPSCHGIFEEAPNVTPEIQNQIRIIRQTYEPIEWDPTIPISMKIPLMVEWLDLTHKAIASSGMHKDALKASVNQWNIALRYVCIF</sequence>
<dbReference type="InterPro" id="IPR006434">
    <property type="entry name" value="Pyrimidine_nucleotidase_eu"/>
</dbReference>
<accession>A0A3P6R768</accession>
<dbReference type="SUPFAM" id="SSF56784">
    <property type="entry name" value="HAD-like"/>
    <property type="match status" value="1"/>
</dbReference>
<keyword evidence="6" id="KW-0378">Hydrolase</keyword>
<dbReference type="FunFam" id="1.10.150.340:FF:000001">
    <property type="entry name" value="Cytosolic 5-nucleotidase 3-like"/>
    <property type="match status" value="1"/>
</dbReference>
<dbReference type="GO" id="GO:0000287">
    <property type="term" value="F:magnesium ion binding"/>
    <property type="evidence" value="ECO:0007669"/>
    <property type="project" value="InterPro"/>
</dbReference>
<dbReference type="Gene3D" id="1.10.150.340">
    <property type="entry name" value="Pyrimidine 5'-nucleotidase (UMPH-1), N-terminal domain"/>
    <property type="match status" value="1"/>
</dbReference>
<dbReference type="OrthoDB" id="10014216at2759"/>
<evidence type="ECO:0000256" key="6">
    <source>
        <dbReference type="ARBA" id="ARBA00022801"/>
    </source>
</evidence>
<dbReference type="EMBL" id="UYRU01015700">
    <property type="protein sequence ID" value="VDK51373.1"/>
    <property type="molecule type" value="Genomic_DNA"/>
</dbReference>
<dbReference type="EC" id="3.1.3.5" evidence="3"/>
<dbReference type="InterPro" id="IPR036412">
    <property type="entry name" value="HAD-like_sf"/>
</dbReference>
<protein>
    <recommendedName>
        <fullName evidence="3">5'-nucleotidase</fullName>
        <ecNumber evidence="3">3.1.3.5</ecNumber>
    </recommendedName>
</protein>
<organism evidence="9 10">
    <name type="scientific">Dibothriocephalus latus</name>
    <name type="common">Fish tapeworm</name>
    <name type="synonym">Diphyllobothrium latum</name>
    <dbReference type="NCBI Taxonomy" id="60516"/>
    <lineage>
        <taxon>Eukaryota</taxon>
        <taxon>Metazoa</taxon>
        <taxon>Spiralia</taxon>
        <taxon>Lophotrochozoa</taxon>
        <taxon>Platyhelminthes</taxon>
        <taxon>Cestoda</taxon>
        <taxon>Eucestoda</taxon>
        <taxon>Diphyllobothriidea</taxon>
        <taxon>Diphyllobothriidae</taxon>
        <taxon>Dibothriocephalus</taxon>
    </lineage>
</organism>
<evidence type="ECO:0000313" key="10">
    <source>
        <dbReference type="Proteomes" id="UP000281553"/>
    </source>
</evidence>
<dbReference type="Pfam" id="PF05822">
    <property type="entry name" value="UMPH-1"/>
    <property type="match status" value="1"/>
</dbReference>
<evidence type="ECO:0000256" key="7">
    <source>
        <dbReference type="ARBA" id="ARBA00022842"/>
    </source>
</evidence>
<evidence type="ECO:0000313" key="9">
    <source>
        <dbReference type="EMBL" id="VDK51373.1"/>
    </source>
</evidence>
<dbReference type="PANTHER" id="PTHR13045">
    <property type="entry name" value="5'-NUCLEOTIDASE"/>
    <property type="match status" value="1"/>
</dbReference>